<organism evidence="2 3">
    <name type="scientific">Stutzerimonas stutzeri KOS6</name>
    <dbReference type="NCBI Taxonomy" id="1218352"/>
    <lineage>
        <taxon>Bacteria</taxon>
        <taxon>Pseudomonadati</taxon>
        <taxon>Pseudomonadota</taxon>
        <taxon>Gammaproteobacteria</taxon>
        <taxon>Pseudomonadales</taxon>
        <taxon>Pseudomonadaceae</taxon>
        <taxon>Stutzerimonas</taxon>
    </lineage>
</organism>
<accession>A0A061JQA8</accession>
<dbReference type="AlphaFoldDB" id="A0A061JQA8"/>
<dbReference type="Gene3D" id="3.30.70.1790">
    <property type="entry name" value="RepB DNA-primase, N-terminal domain"/>
    <property type="match status" value="1"/>
</dbReference>
<dbReference type="Proteomes" id="UP000026923">
    <property type="component" value="Unassembled WGS sequence"/>
</dbReference>
<dbReference type="InterPro" id="IPR027417">
    <property type="entry name" value="P-loop_NTPase"/>
</dbReference>
<dbReference type="SUPFAM" id="SSF52540">
    <property type="entry name" value="P-loop containing nucleoside triphosphate hydrolases"/>
    <property type="match status" value="1"/>
</dbReference>
<evidence type="ECO:0000259" key="1">
    <source>
        <dbReference type="Pfam" id="PF16793"/>
    </source>
</evidence>
<reference evidence="2 3" key="1">
    <citation type="journal article" date="2013" name="Genome Announc.">
        <title>Draft Genome of the Nitrogen-Fixing Bacterium Pseudomonas stutzeri Strain KOS6 Isolated from Industrial Hydrocarbon Sludge.</title>
        <authorList>
            <person name="Grigoryeva T.V."/>
            <person name="Laikov A.V."/>
            <person name="Naumova R.P."/>
            <person name="Manolov A.I."/>
            <person name="Larin A.K."/>
            <person name="Karpova I.Y."/>
            <person name="Semashko T.A."/>
            <person name="Alexeev D.G."/>
            <person name="Kostryukova E.S."/>
            <person name="Muller R."/>
            <person name="Govorun V.M."/>
        </authorList>
    </citation>
    <scope>NUCLEOTIDE SEQUENCE [LARGE SCALE GENOMIC DNA]</scope>
    <source>
        <strain evidence="2 3">KOS6</strain>
    </source>
</reference>
<evidence type="ECO:0000313" key="3">
    <source>
        <dbReference type="Proteomes" id="UP000026923"/>
    </source>
</evidence>
<dbReference type="Pfam" id="PF13481">
    <property type="entry name" value="AAA_25"/>
    <property type="match status" value="1"/>
</dbReference>
<dbReference type="eggNOG" id="COG3598">
    <property type="taxonomic scope" value="Bacteria"/>
</dbReference>
<comment type="caution">
    <text evidence="2">The sequence shown here is derived from an EMBL/GenBank/DDBJ whole genome shotgun (WGS) entry which is preliminary data.</text>
</comment>
<feature type="domain" description="RepB-like DNA primase" evidence="1">
    <location>
        <begin position="75"/>
        <end position="206"/>
    </location>
</feature>
<protein>
    <submittedName>
        <fullName evidence="2">ATPase</fullName>
    </submittedName>
</protein>
<gene>
    <name evidence="2" type="ORF">B597_013480</name>
</gene>
<name>A0A061JQA8_STUST</name>
<evidence type="ECO:0000313" key="2">
    <source>
        <dbReference type="EMBL" id="EWC40828.1"/>
    </source>
</evidence>
<dbReference type="Pfam" id="PF16793">
    <property type="entry name" value="RepB_primase"/>
    <property type="match status" value="1"/>
</dbReference>
<dbReference type="InterPro" id="IPR039459">
    <property type="entry name" value="RepB-like_DNA_primase_dom"/>
</dbReference>
<sequence length="693" mass="75410">MGCGGEAVTDAEYDDLIGAPAATCSPKPDLNEARRFLEALALGEPVTFQTFDDTPAKRPLLAQMRHGTLDEHAAFLEKMNAKGAGVFVTVNATDGEGRKRENIIRPRALFADFDDPAPDTLERLRADELPPSIMVESSAGKLHAYWLTDELELGEFMSRQKQIAASWGSDPSVCDLPRVMRLPGFLHNKGRPQPVRLIEASGKRYGSELRERYSAGNGSEGTTATADDDDTAELLALMPTRVNLASAIGNLRAGEDVHANALALVGKWTHAGVAENDIRELFANFIAPAVATARGADRASELMGTELERMFAGAKAKGYAPIKPDGPALDWVELDDLMIADIPPVRFLFEPLLPRGDVTLLSADGGTGKSTLALALAAHVACGRDWDGLATEEGRALFVSLEDPANICRLRLRDVISTYDLDAGRVSRNVRIADGTKGTGALLAPQDGKLYPTPVLLELSGALLRERFDLIVVDNASDAFAGNENDRQEVRTFIRFMRSMARKTDAAVLVLAHVDKATVRASSTTAGSRYSGSTAWNNSVRARLAMFYDAGVLVLVHEKSNLAKLLEKQIRMDFVNAVPVPLTMIDGYDECAATAEQREAETILALMQEAIAKGLDVSAARSGPATTWHLLHAMEGAPADWSRKEGKARFNRLLVRLEAAGQLRREEWKDDYRNKKTRFVPATMTDLLDDMDI</sequence>
<dbReference type="EMBL" id="AMCZ02000016">
    <property type="protein sequence ID" value="EWC40828.1"/>
    <property type="molecule type" value="Genomic_DNA"/>
</dbReference>
<proteinExistence type="predicted"/>
<dbReference type="Gene3D" id="3.40.50.300">
    <property type="entry name" value="P-loop containing nucleotide triphosphate hydrolases"/>
    <property type="match status" value="1"/>
</dbReference>
<dbReference type="HOGENOM" id="CLU_397319_0_0_6"/>